<proteinExistence type="predicted"/>
<evidence type="ECO:0000313" key="1">
    <source>
        <dbReference type="EMBL" id="MDR6782486.1"/>
    </source>
</evidence>
<evidence type="ECO:0000313" key="2">
    <source>
        <dbReference type="Proteomes" id="UP001246858"/>
    </source>
</evidence>
<protein>
    <submittedName>
        <fullName evidence="1">O-antigen/teichoic acid export membrane protein</fullName>
    </submittedName>
</protein>
<reference evidence="1" key="1">
    <citation type="submission" date="2023-07" db="EMBL/GenBank/DDBJ databases">
        <title>Sorghum-associated microbial communities from plants grown in Nebraska, USA.</title>
        <authorList>
            <person name="Schachtman D."/>
        </authorList>
    </citation>
    <scope>NUCLEOTIDE SEQUENCE</scope>
    <source>
        <strain evidence="1">2697</strain>
    </source>
</reference>
<accession>A0ACC6KTF1</accession>
<keyword evidence="2" id="KW-1185">Reference proteome</keyword>
<organism evidence="1 2">
    <name type="scientific">Pedobacter africanus</name>
    <dbReference type="NCBI Taxonomy" id="151894"/>
    <lineage>
        <taxon>Bacteria</taxon>
        <taxon>Pseudomonadati</taxon>
        <taxon>Bacteroidota</taxon>
        <taxon>Sphingobacteriia</taxon>
        <taxon>Sphingobacteriales</taxon>
        <taxon>Sphingobacteriaceae</taxon>
        <taxon>Pedobacter</taxon>
    </lineage>
</organism>
<name>A0ACC6KTF1_9SPHI</name>
<dbReference type="EMBL" id="JAVDTF010000001">
    <property type="protein sequence ID" value="MDR6782486.1"/>
    <property type="molecule type" value="Genomic_DNA"/>
</dbReference>
<dbReference type="Proteomes" id="UP001246858">
    <property type="component" value="Unassembled WGS sequence"/>
</dbReference>
<sequence length="451" mass="51021">MKAKISFIFDMLRSKYILSLASNGINAVIGMVTLSLLFRSLTQEDMGNWGFFLTVLLLVDTFRSGFLSTAFVKFYAGSDEQRKSEIIGSTWFIAILITGVFMLINIPAYFISLHIKDTSITLFLRFFSINYLFSLPFFVSNCILQGKQRFDRLLILNFSNQGCFLVLLLIMIFINKMDIHKVLYCYLAANLISSSVALICGWTEISKLKYKTKAGVTEMYNFGKFSVGTNLSATLLNSADSFIIKLFMGPAYLAIYNAGTKLTQVVEIPLRSFVFTAMPSLSAYFNSGQKSELLQVMKKNIGLITFLLMPLLIVGFVFADYAILILGGEKYVATEAPNILRIFMVISLLYSAERFFGLTLDIIHLPKINFLKVMLMVVVTVVTDIVAIKLTNSIYGVAGASILSTLTGLTIGYYALNKYYQKFSFFTIYRDGYWEFLSLIERNYKKFMKRS</sequence>
<comment type="caution">
    <text evidence="1">The sequence shown here is derived from an EMBL/GenBank/DDBJ whole genome shotgun (WGS) entry which is preliminary data.</text>
</comment>
<gene>
    <name evidence="1" type="ORF">J2X78_001038</name>
</gene>